<protein>
    <submittedName>
        <fullName evidence="1">Uncharacterized protein</fullName>
    </submittedName>
</protein>
<reference evidence="1" key="1">
    <citation type="journal article" date="2015" name="Nature">
        <title>Complex archaea that bridge the gap between prokaryotes and eukaryotes.</title>
        <authorList>
            <person name="Spang A."/>
            <person name="Saw J.H."/>
            <person name="Jorgensen S.L."/>
            <person name="Zaremba-Niedzwiedzka K."/>
            <person name="Martijn J."/>
            <person name="Lind A.E."/>
            <person name="van Eijk R."/>
            <person name="Schleper C."/>
            <person name="Guy L."/>
            <person name="Ettema T.J."/>
        </authorList>
    </citation>
    <scope>NUCLEOTIDE SEQUENCE</scope>
</reference>
<dbReference type="AlphaFoldDB" id="A0A0F9EE87"/>
<name>A0A0F9EE87_9ZZZZ</name>
<feature type="non-terminal residue" evidence="1">
    <location>
        <position position="1"/>
    </location>
</feature>
<proteinExistence type="predicted"/>
<gene>
    <name evidence="1" type="ORF">LCGC14_2085290</name>
</gene>
<dbReference type="EMBL" id="LAZR01025287">
    <property type="protein sequence ID" value="KKL72393.1"/>
    <property type="molecule type" value="Genomic_DNA"/>
</dbReference>
<comment type="caution">
    <text evidence="1">The sequence shown here is derived from an EMBL/GenBank/DDBJ whole genome shotgun (WGS) entry which is preliminary data.</text>
</comment>
<sequence>AIATIGPDDAEPPYERYVSAMMDV</sequence>
<organism evidence="1">
    <name type="scientific">marine sediment metagenome</name>
    <dbReference type="NCBI Taxonomy" id="412755"/>
    <lineage>
        <taxon>unclassified sequences</taxon>
        <taxon>metagenomes</taxon>
        <taxon>ecological metagenomes</taxon>
    </lineage>
</organism>
<accession>A0A0F9EE87</accession>
<evidence type="ECO:0000313" key="1">
    <source>
        <dbReference type="EMBL" id="KKL72393.1"/>
    </source>
</evidence>